<proteinExistence type="predicted"/>
<protein>
    <submittedName>
        <fullName evidence="1">Uncharacterized protein</fullName>
    </submittedName>
</protein>
<evidence type="ECO:0000313" key="2">
    <source>
        <dbReference type="Proteomes" id="UP001320702"/>
    </source>
</evidence>
<dbReference type="RefSeq" id="WP_260275600.1">
    <property type="nucleotide sequence ID" value="NZ_JANAVZ010000001.1"/>
</dbReference>
<sequence>MSSKTIISGDSGPRKGAPITSQPNLLIVAQAGRLEYQALIFMASLRHAAPDWTGGVFVAEPQPEGAWSGHDTAITAETRQALQDMGATLLPFTAQHFGAAYPYGNKIEALLALPPREPFLFLDTDTLIRGPLDRIAFDAARPSASMRREGTWPIPPLYGPGFGGIWKSLYDRFGLDFESSLDTTQPDEHWERYLYFNAGWFFGPDPAEFGRRFLNWAIAIRDQPGDELACQSLDPWLDQVTLPLVIHSFGGGRPGPELAGLDGDITCHYRNLPLLYAREEDAVLDALESAVAPNRIKKYLRAWEPAKKLIYQGKGRDKIRPMFDQTNLPTKEQPIRNRLKHKGWWLV</sequence>
<evidence type="ECO:0000313" key="1">
    <source>
        <dbReference type="EMBL" id="MCT4331730.1"/>
    </source>
</evidence>
<gene>
    <name evidence="1" type="ORF">MU516_02470</name>
</gene>
<comment type="caution">
    <text evidence="1">The sequence shown here is derived from an EMBL/GenBank/DDBJ whole genome shotgun (WGS) entry which is preliminary data.</text>
</comment>
<dbReference type="EMBL" id="JANAVZ010000001">
    <property type="protein sequence ID" value="MCT4331730.1"/>
    <property type="molecule type" value="Genomic_DNA"/>
</dbReference>
<reference evidence="1 2" key="1">
    <citation type="submission" date="2022-04" db="EMBL/GenBank/DDBJ databases">
        <title>Paracoccus sp. YLB-12 draft genome sequence.</title>
        <authorList>
            <person name="Yu L."/>
        </authorList>
    </citation>
    <scope>NUCLEOTIDE SEQUENCE [LARGE SCALE GENOMIC DNA]</scope>
    <source>
        <strain evidence="1 2">YLB-12</strain>
    </source>
</reference>
<keyword evidence="2" id="KW-1185">Reference proteome</keyword>
<organism evidence="1 2">
    <name type="scientific">Paracoccus maritimus</name>
    <dbReference type="NCBI Taxonomy" id="2933292"/>
    <lineage>
        <taxon>Bacteria</taxon>
        <taxon>Pseudomonadati</taxon>
        <taxon>Pseudomonadota</taxon>
        <taxon>Alphaproteobacteria</taxon>
        <taxon>Rhodobacterales</taxon>
        <taxon>Paracoccaceae</taxon>
        <taxon>Paracoccus</taxon>
    </lineage>
</organism>
<name>A0ABT2K791_9RHOB</name>
<accession>A0ABT2K791</accession>
<dbReference type="Proteomes" id="UP001320702">
    <property type="component" value="Unassembled WGS sequence"/>
</dbReference>